<gene>
    <name evidence="1" type="ORF">R1sor_019452</name>
</gene>
<dbReference type="EMBL" id="JBJQOH010000001">
    <property type="protein sequence ID" value="KAL3701430.1"/>
    <property type="molecule type" value="Genomic_DNA"/>
</dbReference>
<comment type="caution">
    <text evidence="1">The sequence shown here is derived from an EMBL/GenBank/DDBJ whole genome shotgun (WGS) entry which is preliminary data.</text>
</comment>
<protein>
    <submittedName>
        <fullName evidence="1">Uncharacterized protein</fullName>
    </submittedName>
</protein>
<evidence type="ECO:0000313" key="2">
    <source>
        <dbReference type="Proteomes" id="UP001633002"/>
    </source>
</evidence>
<accession>A0ABD3ICJ7</accession>
<keyword evidence="2" id="KW-1185">Reference proteome</keyword>
<dbReference type="AlphaFoldDB" id="A0ABD3ICJ7"/>
<dbReference type="Proteomes" id="UP001633002">
    <property type="component" value="Unassembled WGS sequence"/>
</dbReference>
<evidence type="ECO:0000313" key="1">
    <source>
        <dbReference type="EMBL" id="KAL3701430.1"/>
    </source>
</evidence>
<name>A0ABD3ICJ7_9MARC</name>
<proteinExistence type="predicted"/>
<sequence length="254" mass="28349">MGTEVAEQKVGGEFAEEALDHVPRQPFSVAGVLIPIISGTQACKYEAAEYFVAWQGVLTIVYTGIPSSIVKFKRELEHNLKGVRTENPGSMWPKTTIGCLQDDKTLTLEQLKTLRNICSEESPALATTESITVDNLSIAIYENRRLEKIITEVTVPLTLPVNKSKPLESEKAYVRSVLTEFADSNLDTYHQMTSLPGHRSAHYLQPVVEATVVHHLQKVPASLNRFRDRVDAELPGMYEWFADSSLHITIRALT</sequence>
<organism evidence="1 2">
    <name type="scientific">Riccia sorocarpa</name>
    <dbReference type="NCBI Taxonomy" id="122646"/>
    <lineage>
        <taxon>Eukaryota</taxon>
        <taxon>Viridiplantae</taxon>
        <taxon>Streptophyta</taxon>
        <taxon>Embryophyta</taxon>
        <taxon>Marchantiophyta</taxon>
        <taxon>Marchantiopsida</taxon>
        <taxon>Marchantiidae</taxon>
        <taxon>Marchantiales</taxon>
        <taxon>Ricciaceae</taxon>
        <taxon>Riccia</taxon>
    </lineage>
</organism>
<reference evidence="1 2" key="1">
    <citation type="submission" date="2024-09" db="EMBL/GenBank/DDBJ databases">
        <title>Chromosome-scale assembly of Riccia sorocarpa.</title>
        <authorList>
            <person name="Paukszto L."/>
        </authorList>
    </citation>
    <scope>NUCLEOTIDE SEQUENCE [LARGE SCALE GENOMIC DNA]</scope>
    <source>
        <strain evidence="1">LP-2024</strain>
        <tissue evidence="1">Aerial parts of the thallus</tissue>
    </source>
</reference>